<dbReference type="AlphaFoldDB" id="A0A0D3KC28"/>
<keyword evidence="7" id="KW-1185">Reference proteome</keyword>
<dbReference type="PANTHER" id="PTHR11712:SF336">
    <property type="entry name" value="3-OXOACYL-[ACYL-CARRIER-PROTEIN] SYNTHASE, MITOCHONDRIAL"/>
    <property type="match status" value="1"/>
</dbReference>
<dbReference type="eggNOG" id="KOG1394">
    <property type="taxonomic scope" value="Eukaryota"/>
</dbReference>
<name>A0A0D3KC28_EMIH1</name>
<dbReference type="EnsemblProtists" id="EOD33313">
    <property type="protein sequence ID" value="EOD33313"/>
    <property type="gene ID" value="EMIHUDRAFT_111887"/>
</dbReference>
<dbReference type="RefSeq" id="XP_005785742.1">
    <property type="nucleotide sequence ID" value="XM_005785685.1"/>
</dbReference>
<keyword evidence="3 4" id="KW-0808">Transferase</keyword>
<evidence type="ECO:0000259" key="5">
    <source>
        <dbReference type="PROSITE" id="PS52004"/>
    </source>
</evidence>
<dbReference type="Proteomes" id="UP000013827">
    <property type="component" value="Unassembled WGS sequence"/>
</dbReference>
<evidence type="ECO:0000313" key="7">
    <source>
        <dbReference type="Proteomes" id="UP000013827"/>
    </source>
</evidence>
<dbReference type="EC" id="2.3.1.41" evidence="2"/>
<dbReference type="HOGENOM" id="CLU_000022_69_2_1"/>
<dbReference type="InterPro" id="IPR020841">
    <property type="entry name" value="PKS_Beta-ketoAc_synthase_dom"/>
</dbReference>
<dbReference type="KEGG" id="ehx:EMIHUDRAFT_111887"/>
<proteinExistence type="inferred from homology"/>
<evidence type="ECO:0000256" key="1">
    <source>
        <dbReference type="ARBA" id="ARBA00008467"/>
    </source>
</evidence>
<comment type="similarity">
    <text evidence="1 4">Belongs to the thiolase-like superfamily. Beta-ketoacyl-ACP synthases family.</text>
</comment>
<protein>
    <recommendedName>
        <fullName evidence="2">beta-ketoacyl-[acyl-carrier-protein] synthase I</fullName>
        <ecNumber evidence="2">2.3.1.41</ecNumber>
    </recommendedName>
</protein>
<dbReference type="GO" id="GO:0004315">
    <property type="term" value="F:3-oxoacyl-[acyl-carrier-protein] synthase activity"/>
    <property type="evidence" value="ECO:0007669"/>
    <property type="project" value="UniProtKB-EC"/>
</dbReference>
<dbReference type="InterPro" id="IPR016039">
    <property type="entry name" value="Thiolase-like"/>
</dbReference>
<evidence type="ECO:0000256" key="3">
    <source>
        <dbReference type="ARBA" id="ARBA00022679"/>
    </source>
</evidence>
<dbReference type="PaxDb" id="2903-EOD33313"/>
<dbReference type="PANTHER" id="PTHR11712">
    <property type="entry name" value="POLYKETIDE SYNTHASE-RELATED"/>
    <property type="match status" value="1"/>
</dbReference>
<feature type="domain" description="Ketosynthase family 3 (KS3)" evidence="5">
    <location>
        <begin position="4"/>
        <end position="379"/>
    </location>
</feature>
<dbReference type="GO" id="GO:0005739">
    <property type="term" value="C:mitochondrion"/>
    <property type="evidence" value="ECO:0007669"/>
    <property type="project" value="TreeGrafter"/>
</dbReference>
<reference evidence="7" key="1">
    <citation type="journal article" date="2013" name="Nature">
        <title>Pan genome of the phytoplankton Emiliania underpins its global distribution.</title>
        <authorList>
            <person name="Read B.A."/>
            <person name="Kegel J."/>
            <person name="Klute M.J."/>
            <person name="Kuo A."/>
            <person name="Lefebvre S.C."/>
            <person name="Maumus F."/>
            <person name="Mayer C."/>
            <person name="Miller J."/>
            <person name="Monier A."/>
            <person name="Salamov A."/>
            <person name="Young J."/>
            <person name="Aguilar M."/>
            <person name="Claverie J.M."/>
            <person name="Frickenhaus S."/>
            <person name="Gonzalez K."/>
            <person name="Herman E.K."/>
            <person name="Lin Y.C."/>
            <person name="Napier J."/>
            <person name="Ogata H."/>
            <person name="Sarno A.F."/>
            <person name="Shmutz J."/>
            <person name="Schroeder D."/>
            <person name="de Vargas C."/>
            <person name="Verret F."/>
            <person name="von Dassow P."/>
            <person name="Valentin K."/>
            <person name="Van de Peer Y."/>
            <person name="Wheeler G."/>
            <person name="Dacks J.B."/>
            <person name="Delwiche C.F."/>
            <person name="Dyhrman S.T."/>
            <person name="Glockner G."/>
            <person name="John U."/>
            <person name="Richards T."/>
            <person name="Worden A.Z."/>
            <person name="Zhang X."/>
            <person name="Grigoriev I.V."/>
            <person name="Allen A.E."/>
            <person name="Bidle K."/>
            <person name="Borodovsky M."/>
            <person name="Bowler C."/>
            <person name="Brownlee C."/>
            <person name="Cock J.M."/>
            <person name="Elias M."/>
            <person name="Gladyshev V.N."/>
            <person name="Groth M."/>
            <person name="Guda C."/>
            <person name="Hadaegh A."/>
            <person name="Iglesias-Rodriguez M.D."/>
            <person name="Jenkins J."/>
            <person name="Jones B.M."/>
            <person name="Lawson T."/>
            <person name="Leese F."/>
            <person name="Lindquist E."/>
            <person name="Lobanov A."/>
            <person name="Lomsadze A."/>
            <person name="Malik S.B."/>
            <person name="Marsh M.E."/>
            <person name="Mackinder L."/>
            <person name="Mock T."/>
            <person name="Mueller-Roeber B."/>
            <person name="Pagarete A."/>
            <person name="Parker M."/>
            <person name="Probert I."/>
            <person name="Quesneville H."/>
            <person name="Raines C."/>
            <person name="Rensing S.A."/>
            <person name="Riano-Pachon D.M."/>
            <person name="Richier S."/>
            <person name="Rokitta S."/>
            <person name="Shiraiwa Y."/>
            <person name="Soanes D.M."/>
            <person name="van der Giezen M."/>
            <person name="Wahlund T.M."/>
            <person name="Williams B."/>
            <person name="Wilson W."/>
            <person name="Wolfe G."/>
            <person name="Wurch L.L."/>
        </authorList>
    </citation>
    <scope>NUCLEOTIDE SEQUENCE</scope>
</reference>
<dbReference type="InterPro" id="IPR000794">
    <property type="entry name" value="Beta-ketoacyl_synthase"/>
</dbReference>
<dbReference type="SUPFAM" id="SSF53901">
    <property type="entry name" value="Thiolase-like"/>
    <property type="match status" value="2"/>
</dbReference>
<dbReference type="GO" id="GO:0006633">
    <property type="term" value="P:fatty acid biosynthetic process"/>
    <property type="evidence" value="ECO:0007669"/>
    <property type="project" value="TreeGrafter"/>
</dbReference>
<organism evidence="6 7">
    <name type="scientific">Emiliania huxleyi (strain CCMP1516)</name>
    <dbReference type="NCBI Taxonomy" id="280463"/>
    <lineage>
        <taxon>Eukaryota</taxon>
        <taxon>Haptista</taxon>
        <taxon>Haptophyta</taxon>
        <taxon>Prymnesiophyceae</taxon>
        <taxon>Isochrysidales</taxon>
        <taxon>Noelaerhabdaceae</taxon>
        <taxon>Emiliania</taxon>
    </lineage>
</organism>
<dbReference type="SMART" id="SM00825">
    <property type="entry name" value="PKS_KS"/>
    <property type="match status" value="1"/>
</dbReference>
<accession>A0A0D3KC28</accession>
<evidence type="ECO:0000256" key="2">
    <source>
        <dbReference type="ARBA" id="ARBA00013191"/>
    </source>
</evidence>
<dbReference type="InterPro" id="IPR014031">
    <property type="entry name" value="Ketoacyl_synth_C"/>
</dbReference>
<dbReference type="STRING" id="2903.R1DCX9"/>
<dbReference type="Pfam" id="PF00109">
    <property type="entry name" value="ketoacyl-synt"/>
    <property type="match status" value="2"/>
</dbReference>
<evidence type="ECO:0000256" key="4">
    <source>
        <dbReference type="RuleBase" id="RU003694"/>
    </source>
</evidence>
<sequence length="394" mass="39594">MLPSRRVVVTGVGLVTPLGVGVEQSWRRLLAGETAVRRLPSLDGLPAQIAAPVPREGEGGFSLAGCGLAAPGDETSLSTFVQFALAAADEALVQARWSPETRAEQERTGVAIGSGIGGLSDIVEASDALRERGARRVSPFFIPRMLATACATGAHALADGLGMIRSGEADVVACIEPLAVAGFARARALATSYNDAAAAPGASRPFDAERAGFVIGEGAAVMAHHITAPPDDGDGARRAMEAALRLGNVAPAELGYINAHATSTPTGDAAEAIAIAAIAAQRGGPGCGPLLVSSTKGATGHLLGAAGAAEAAFTVLALTAGRVPPTANLAAPEPASAAFEHVLPRETGPAGRAPLPELRAALCNSFGFGGMNASVLLTRPGLEWAMPKRGHLGG</sequence>
<dbReference type="CDD" id="cd00834">
    <property type="entry name" value="KAS_I_II"/>
    <property type="match status" value="1"/>
</dbReference>
<dbReference type="PROSITE" id="PS52004">
    <property type="entry name" value="KS3_2"/>
    <property type="match status" value="1"/>
</dbReference>
<evidence type="ECO:0000313" key="6">
    <source>
        <dbReference type="EnsemblProtists" id="EOD33313"/>
    </source>
</evidence>
<reference evidence="6" key="2">
    <citation type="submission" date="2024-10" db="UniProtKB">
        <authorList>
            <consortium name="EnsemblProtists"/>
        </authorList>
    </citation>
    <scope>IDENTIFICATION</scope>
</reference>
<dbReference type="Gene3D" id="3.40.47.10">
    <property type="match status" value="3"/>
</dbReference>
<dbReference type="Pfam" id="PF02801">
    <property type="entry name" value="Ketoacyl-synt_C"/>
    <property type="match status" value="1"/>
</dbReference>
<dbReference type="GeneID" id="17278583"/>
<dbReference type="InterPro" id="IPR014030">
    <property type="entry name" value="Ketoacyl_synth_N"/>
</dbReference>
<dbReference type="OMA" id="QEVDHVA"/>